<dbReference type="OrthoDB" id="396854at2"/>
<dbReference type="GO" id="GO:0005829">
    <property type="term" value="C:cytosol"/>
    <property type="evidence" value="ECO:0007669"/>
    <property type="project" value="TreeGrafter"/>
</dbReference>
<dbReference type="EMBL" id="CDNC01000045">
    <property type="protein sequence ID" value="CEM62758.1"/>
    <property type="molecule type" value="Genomic_DNA"/>
</dbReference>
<protein>
    <submittedName>
        <fullName evidence="2">IS30 family transposase</fullName>
    </submittedName>
</protein>
<dbReference type="PANTHER" id="PTHR10948:SF23">
    <property type="entry name" value="TRANSPOSASE INSI FOR INSERTION SEQUENCE ELEMENT IS30A-RELATED"/>
    <property type="match status" value="1"/>
</dbReference>
<evidence type="ECO:0000313" key="1">
    <source>
        <dbReference type="EMBL" id="CEM62758.1"/>
    </source>
</evidence>
<accession>A0A0B7GW73</accession>
<dbReference type="PANTHER" id="PTHR10948">
    <property type="entry name" value="TRANSPOSASE"/>
    <property type="match status" value="1"/>
</dbReference>
<evidence type="ECO:0000313" key="2">
    <source>
        <dbReference type="EMBL" id="QEJ98576.1"/>
    </source>
</evidence>
<reference evidence="3" key="1">
    <citation type="submission" date="2015-01" db="EMBL/GenBank/DDBJ databases">
        <authorList>
            <person name="Manzoor Shahid"/>
            <person name="Zubair Saima"/>
        </authorList>
    </citation>
    <scope>NUCLEOTIDE SEQUENCE [LARGE SCALE GENOMIC DNA]</scope>
    <source>
        <strain evidence="3">V1</strain>
    </source>
</reference>
<dbReference type="NCBIfam" id="NF033563">
    <property type="entry name" value="transpos_IS30"/>
    <property type="match status" value="1"/>
</dbReference>
<dbReference type="EMBL" id="CP042817">
    <property type="protein sequence ID" value="QEJ98576.1"/>
    <property type="molecule type" value="Genomic_DNA"/>
</dbReference>
<dbReference type="InterPro" id="IPR051917">
    <property type="entry name" value="Transposase-Integrase"/>
</dbReference>
<dbReference type="GO" id="GO:0004803">
    <property type="term" value="F:transposase activity"/>
    <property type="evidence" value="ECO:0007669"/>
    <property type="project" value="TreeGrafter"/>
</dbReference>
<dbReference type="AlphaFoldDB" id="A0A0B7GW73"/>
<proteinExistence type="predicted"/>
<reference evidence="2 4" key="3">
    <citation type="submission" date="2019-08" db="EMBL/GenBank/DDBJ databases">
        <authorList>
            <person name="Kuhnert P."/>
        </authorList>
    </citation>
    <scope>NUCLEOTIDE SEQUENCE [LARGE SCALE GENOMIC DNA]</scope>
    <source>
        <strain evidence="2 4">B36.5</strain>
    </source>
</reference>
<dbReference type="GO" id="GO:0032196">
    <property type="term" value="P:transposition"/>
    <property type="evidence" value="ECO:0007669"/>
    <property type="project" value="TreeGrafter"/>
</dbReference>
<dbReference type="InterPro" id="IPR012337">
    <property type="entry name" value="RNaseH-like_sf"/>
</dbReference>
<reference evidence="1" key="2">
    <citation type="submission" date="2015-01" db="EMBL/GenBank/DDBJ databases">
        <authorList>
            <person name="Xiang T."/>
            <person name="Song Y."/>
            <person name="Huang L."/>
            <person name="Wang B."/>
            <person name="Wu P."/>
        </authorList>
    </citation>
    <scope>NUCLEOTIDE SEQUENCE [LARGE SCALE GENOMIC DNA]</scope>
    <source>
        <strain evidence="1">V1</strain>
    </source>
</reference>
<evidence type="ECO:0000313" key="4">
    <source>
        <dbReference type="Proteomes" id="UP000323594"/>
    </source>
</evidence>
<dbReference type="InterPro" id="IPR053392">
    <property type="entry name" value="Transposase_IS30-like"/>
</dbReference>
<sequence>MNFLIMTSEFGHLEGDTIVGKDHKSAVMTLAERVSKLIIALKLAETTAAAVEQRLDQWFTKLPRNLFKSITFDCGETFFNLGDFSFGVARFSN</sequence>
<keyword evidence="3" id="KW-1185">Reference proteome</keyword>
<name>A0A0B7GW73_TREPH</name>
<dbReference type="SUPFAM" id="SSF53098">
    <property type="entry name" value="Ribonuclease H-like"/>
    <property type="match status" value="1"/>
</dbReference>
<dbReference type="Proteomes" id="UP000042527">
    <property type="component" value="Unassembled WGS sequence"/>
</dbReference>
<organism evidence="1 3">
    <name type="scientific">Treponema phagedenis</name>
    <dbReference type="NCBI Taxonomy" id="162"/>
    <lineage>
        <taxon>Bacteria</taxon>
        <taxon>Pseudomonadati</taxon>
        <taxon>Spirochaetota</taxon>
        <taxon>Spirochaetia</taxon>
        <taxon>Spirochaetales</taxon>
        <taxon>Treponemataceae</taxon>
        <taxon>Treponema</taxon>
    </lineage>
</organism>
<evidence type="ECO:0000313" key="3">
    <source>
        <dbReference type="Proteomes" id="UP000042527"/>
    </source>
</evidence>
<dbReference type="Proteomes" id="UP000323594">
    <property type="component" value="Chromosome"/>
</dbReference>
<gene>
    <name evidence="2" type="ORF">FUT82_11605</name>
    <name evidence="1" type="ORF">TPHV1_50018</name>
</gene>